<evidence type="ECO:0008006" key="3">
    <source>
        <dbReference type="Google" id="ProtNLM"/>
    </source>
</evidence>
<evidence type="ECO:0000313" key="2">
    <source>
        <dbReference type="Proteomes" id="UP000009236"/>
    </source>
</evidence>
<sequence>MSGLGDMLDKAKGLATPENIEKVKSLATDENVDTVADKIKEFAPDRVDGLVDKAADQAKRLND</sequence>
<dbReference type="RefSeq" id="WP_013838810.1">
    <property type="nucleotide sequence ID" value="NC_015588.1"/>
</dbReference>
<evidence type="ECO:0000313" key="1">
    <source>
        <dbReference type="EMBL" id="AEG44418.1"/>
    </source>
</evidence>
<gene>
    <name evidence="1" type="ordered locus">Isova_1666</name>
</gene>
<dbReference type="HOGENOM" id="CLU_2879861_0_0_11"/>
<proteinExistence type="predicted"/>
<dbReference type="AlphaFoldDB" id="F6FVJ1"/>
<accession>F6FVJ1</accession>
<dbReference type="Proteomes" id="UP000009236">
    <property type="component" value="Chromosome"/>
</dbReference>
<keyword evidence="2" id="KW-1185">Reference proteome</keyword>
<dbReference type="KEGG" id="iva:Isova_1666"/>
<dbReference type="EMBL" id="CP002810">
    <property type="protein sequence ID" value="AEG44418.1"/>
    <property type="molecule type" value="Genomic_DNA"/>
</dbReference>
<dbReference type="STRING" id="743718.Isova_1666"/>
<organism evidence="2">
    <name type="scientific">Isoptericola variabilis (strain 225)</name>
    <dbReference type="NCBI Taxonomy" id="743718"/>
    <lineage>
        <taxon>Bacteria</taxon>
        <taxon>Bacillati</taxon>
        <taxon>Actinomycetota</taxon>
        <taxon>Actinomycetes</taxon>
        <taxon>Micrococcales</taxon>
        <taxon>Promicromonosporaceae</taxon>
        <taxon>Isoptericola</taxon>
    </lineage>
</organism>
<reference evidence="1 2" key="1">
    <citation type="submission" date="2011-05" db="EMBL/GenBank/DDBJ databases">
        <title>Complete sequence of Isoptericola variabilis 225.</title>
        <authorList>
            <consortium name="US DOE Joint Genome Institute"/>
            <person name="Lucas S."/>
            <person name="Han J."/>
            <person name="Lapidus A."/>
            <person name="Cheng J.-F."/>
            <person name="Goodwin L."/>
            <person name="Pitluck S."/>
            <person name="Peters L."/>
            <person name="Mikhailova N."/>
            <person name="Zeytun A."/>
            <person name="Han C."/>
            <person name="Tapia R."/>
            <person name="Land M."/>
            <person name="Hauser L."/>
            <person name="Kyrpides N."/>
            <person name="Ivanova N."/>
            <person name="Pagani I."/>
            <person name="Siebers A."/>
            <person name="Allgaier M."/>
            <person name="Thelen M."/>
            <person name="Hugenholtz P."/>
            <person name="Gladden J."/>
            <person name="Woyke T."/>
        </authorList>
    </citation>
    <scope>NUCLEOTIDE SEQUENCE [LARGE SCALE GENOMIC DNA]</scope>
    <source>
        <strain evidence="2">225</strain>
    </source>
</reference>
<name>F6FVJ1_ISOV2</name>
<protein>
    <recommendedName>
        <fullName evidence="3">Antitoxin</fullName>
    </recommendedName>
</protein>